<dbReference type="PANTHER" id="PTHR33490">
    <property type="entry name" value="BLR5614 PROTEIN-RELATED"/>
    <property type="match status" value="1"/>
</dbReference>
<dbReference type="Pfam" id="PF01841">
    <property type="entry name" value="Transglut_core"/>
    <property type="match status" value="1"/>
</dbReference>
<keyword evidence="1" id="KW-0472">Membrane</keyword>
<dbReference type="SMART" id="SM00460">
    <property type="entry name" value="TGc"/>
    <property type="match status" value="1"/>
</dbReference>
<dbReference type="PANTHER" id="PTHR33490:SF3">
    <property type="entry name" value="CONSERVED INTEGRAL MEMBRANE PROTEIN"/>
    <property type="match status" value="1"/>
</dbReference>
<protein>
    <submittedName>
        <fullName evidence="3">Transglutaminase-like domain-containing protein</fullName>
    </submittedName>
</protein>
<accession>A0ABY3SQV2</accession>
<gene>
    <name evidence="3" type="ORF">L0M14_21645</name>
</gene>
<evidence type="ECO:0000259" key="2">
    <source>
        <dbReference type="SMART" id="SM00460"/>
    </source>
</evidence>
<evidence type="ECO:0000313" key="4">
    <source>
        <dbReference type="Proteomes" id="UP001649230"/>
    </source>
</evidence>
<feature type="domain" description="Transglutaminase-like" evidence="2">
    <location>
        <begin position="208"/>
        <end position="271"/>
    </location>
</feature>
<name>A0ABY3SQV2_9BACL</name>
<dbReference type="InterPro" id="IPR038765">
    <property type="entry name" value="Papain-like_cys_pep_sf"/>
</dbReference>
<keyword evidence="1" id="KW-1133">Transmembrane helix</keyword>
<dbReference type="EMBL" id="CP090978">
    <property type="protein sequence ID" value="UJF36442.1"/>
    <property type="molecule type" value="Genomic_DNA"/>
</dbReference>
<evidence type="ECO:0000256" key="1">
    <source>
        <dbReference type="SAM" id="Phobius"/>
    </source>
</evidence>
<reference evidence="3 4" key="1">
    <citation type="journal article" date="2024" name="Int. J. Syst. Evol. Microbiol.">
        <title>Paenibacillus hexagrammi sp. nov., a novel bacterium isolated from the gut content of Hexagrammos agrammus.</title>
        <authorList>
            <person name="Jung H.K."/>
            <person name="Kim D.G."/>
            <person name="Zin H."/>
            <person name="Park J."/>
            <person name="Jung H."/>
            <person name="Kim Y.O."/>
            <person name="Kong H.J."/>
            <person name="Kim J.W."/>
            <person name="Kim Y.S."/>
        </authorList>
    </citation>
    <scope>NUCLEOTIDE SEQUENCE [LARGE SCALE GENOMIC DNA]</scope>
    <source>
        <strain evidence="3 4">YPD9-1</strain>
    </source>
</reference>
<evidence type="ECO:0000313" key="3">
    <source>
        <dbReference type="EMBL" id="UJF36442.1"/>
    </source>
</evidence>
<dbReference type="SUPFAM" id="SSF54001">
    <property type="entry name" value="Cysteine proteinases"/>
    <property type="match status" value="1"/>
</dbReference>
<organism evidence="3 4">
    <name type="scientific">Paenibacillus hexagrammi</name>
    <dbReference type="NCBI Taxonomy" id="2908839"/>
    <lineage>
        <taxon>Bacteria</taxon>
        <taxon>Bacillati</taxon>
        <taxon>Bacillota</taxon>
        <taxon>Bacilli</taxon>
        <taxon>Bacillales</taxon>
        <taxon>Paenibacillaceae</taxon>
        <taxon>Paenibacillus</taxon>
    </lineage>
</organism>
<feature type="transmembrane region" description="Helical" evidence="1">
    <location>
        <begin position="62"/>
        <end position="87"/>
    </location>
</feature>
<dbReference type="InterPro" id="IPR002931">
    <property type="entry name" value="Transglutaminase-like"/>
</dbReference>
<keyword evidence="4" id="KW-1185">Reference proteome</keyword>
<feature type="transmembrane region" description="Helical" evidence="1">
    <location>
        <begin position="12"/>
        <end position="28"/>
    </location>
</feature>
<dbReference type="Proteomes" id="UP001649230">
    <property type="component" value="Chromosome"/>
</dbReference>
<proteinExistence type="predicted"/>
<keyword evidence="1" id="KW-0812">Transmembrane</keyword>
<dbReference type="Gene3D" id="3.10.620.30">
    <property type="match status" value="1"/>
</dbReference>
<dbReference type="RefSeq" id="WP_235122992.1">
    <property type="nucleotide sequence ID" value="NZ_CP090978.1"/>
</dbReference>
<sequence length="292" mass="33084">MYYTVVTSVRDFPLLRFGVLFLLGYMIVKQGIQLLSDPLIRLFVASRDAAYRDGSRSFFSSLGGGLIGIVTGLARSLMVIAVLFIYVTFFPHSPLTSYIQASHMYQKGAEEVISPFTGDFIADKVPVFTRAVEDEFTNILQRRYEVLDAKIPDNISDAAKEITASAGTDEDKARLLYKWVGSRVQYDWEKVRLYEEDRIWKEQTPEDTFNSRKGVCIDYSRLYAQMARSVGLDVKVVTGLGYDGKGSYGPHAWNEVYLSETARWVPLDSTWVSSGGNWFNPPNFDQTHIREA</sequence>